<sequence length="533" mass="59005">MGKRAKWFSAVKKAFHSPTKTSEKSPVKSSDKVETTEKEPEKNTKEKRRWSFGKSSNQNLLGKCTKGSKLVAQPEQPWTETEVQSNQTAIVPLATVTAADAPAIATQSGAEVVQPAEAKKVSSYGDKDREEWAAIRIQTAIRGYLARRALRALKGLVRLQALVHGHAVRRQATTTFRYMQSLVKVQACVRARRVRMSEEGQAIQRQLWERRQQEIHARKSMQSDANALEGWNESTQSAEEIQAKIQSRQEAAVKRERALAYAFSHQLWRSSPNEASMFLDCESDKPYWGWSWLERWMTGRPWETKFYDKEVRESSVKSIEATATKVLDVDSARLNKGTKSRIGSLQAGANKLLNSYSSPLLKKVNNLGSQSPVAPPSKPAPIQISSVNPRNIPTGEEDGNGEARSTPSIRAAAIRFGSRSSYASSIWDEESLASIPSCPNYMSATQSAQAKSRSHSALKQRSGKPENELLASAKKRWSYPITVSPPSNGSHVQPANTLTYLQGQKSPSLKSVHAVVKTERSTASLEGTGQNNI</sequence>
<keyword evidence="2" id="KW-1185">Reference proteome</keyword>
<organism evidence="1 2">
    <name type="scientific">Diphasiastrum complanatum</name>
    <name type="common">Issler's clubmoss</name>
    <name type="synonym">Lycopodium complanatum</name>
    <dbReference type="NCBI Taxonomy" id="34168"/>
    <lineage>
        <taxon>Eukaryota</taxon>
        <taxon>Viridiplantae</taxon>
        <taxon>Streptophyta</taxon>
        <taxon>Embryophyta</taxon>
        <taxon>Tracheophyta</taxon>
        <taxon>Lycopodiopsida</taxon>
        <taxon>Lycopodiales</taxon>
        <taxon>Lycopodiaceae</taxon>
        <taxon>Lycopodioideae</taxon>
        <taxon>Diphasiastrum</taxon>
    </lineage>
</organism>
<comment type="caution">
    <text evidence="1">The sequence shown here is derived from an EMBL/GenBank/DDBJ whole genome shotgun (WGS) entry which is preliminary data.</text>
</comment>
<dbReference type="EMBL" id="CM055108">
    <property type="protein sequence ID" value="KAJ7524528.1"/>
    <property type="molecule type" value="Genomic_DNA"/>
</dbReference>
<accession>A0ACC2B421</accession>
<dbReference type="Proteomes" id="UP001162992">
    <property type="component" value="Chromosome 17"/>
</dbReference>
<protein>
    <submittedName>
        <fullName evidence="1">Uncharacterized protein</fullName>
    </submittedName>
</protein>
<evidence type="ECO:0000313" key="1">
    <source>
        <dbReference type="EMBL" id="KAJ7524528.1"/>
    </source>
</evidence>
<reference evidence="2" key="1">
    <citation type="journal article" date="2024" name="Proc. Natl. Acad. Sci. U.S.A.">
        <title>Extraordinary preservation of gene collinearity over three hundred million years revealed in homosporous lycophytes.</title>
        <authorList>
            <person name="Li C."/>
            <person name="Wickell D."/>
            <person name="Kuo L.Y."/>
            <person name="Chen X."/>
            <person name="Nie B."/>
            <person name="Liao X."/>
            <person name="Peng D."/>
            <person name="Ji J."/>
            <person name="Jenkins J."/>
            <person name="Williams M."/>
            <person name="Shu S."/>
            <person name="Plott C."/>
            <person name="Barry K."/>
            <person name="Rajasekar S."/>
            <person name="Grimwood J."/>
            <person name="Han X."/>
            <person name="Sun S."/>
            <person name="Hou Z."/>
            <person name="He W."/>
            <person name="Dai G."/>
            <person name="Sun C."/>
            <person name="Schmutz J."/>
            <person name="Leebens-Mack J.H."/>
            <person name="Li F.W."/>
            <person name="Wang L."/>
        </authorList>
    </citation>
    <scope>NUCLEOTIDE SEQUENCE [LARGE SCALE GENOMIC DNA]</scope>
    <source>
        <strain evidence="2">cv. PW_Plant_1</strain>
    </source>
</reference>
<proteinExistence type="predicted"/>
<name>A0ACC2B421_DIPCM</name>
<gene>
    <name evidence="1" type="ORF">O6H91_17G009900</name>
</gene>
<evidence type="ECO:0000313" key="2">
    <source>
        <dbReference type="Proteomes" id="UP001162992"/>
    </source>
</evidence>